<dbReference type="EMBL" id="CP015267">
    <property type="protein sequence ID" value="ASL13695.1"/>
    <property type="molecule type" value="Genomic_DNA"/>
</dbReference>
<evidence type="ECO:0000313" key="2">
    <source>
        <dbReference type="EMBL" id="ASL13695.1"/>
    </source>
</evidence>
<dbReference type="PROSITE" id="PS51257">
    <property type="entry name" value="PROKAR_LIPOPROTEIN"/>
    <property type="match status" value="1"/>
</dbReference>
<evidence type="ECO:0000313" key="3">
    <source>
        <dbReference type="Proteomes" id="UP000198286"/>
    </source>
</evidence>
<proteinExistence type="predicted"/>
<accession>A0A7U5MHN5</accession>
<dbReference type="RefSeq" id="WP_145958859.1">
    <property type="nucleotide sequence ID" value="NZ_JASZZX010000004.1"/>
</dbReference>
<feature type="region of interest" description="Disordered" evidence="1">
    <location>
        <begin position="1"/>
        <end position="20"/>
    </location>
</feature>
<name>A0A7U5MHN5_MYCIT</name>
<evidence type="ECO:0000256" key="1">
    <source>
        <dbReference type="SAM" id="MobiDB-lite"/>
    </source>
</evidence>
<dbReference type="Proteomes" id="UP000198286">
    <property type="component" value="Chromosome"/>
</dbReference>
<gene>
    <name evidence="2" type="ORF">MYCOZU2_01254</name>
</gene>
<sequence length="83" mass="9454">MRSVDEGSPSSTAVSACPIAPRSFTPLAGRPLGRVRLCLASVAREQTRQDSWRAIEIIANTHNRRVESYLQRRRHRPWRNRGS</sequence>
<organism evidence="2 3">
    <name type="scientific">Mycobacterium intracellulare subsp. chimaera</name>
    <dbReference type="NCBI Taxonomy" id="222805"/>
    <lineage>
        <taxon>Bacteria</taxon>
        <taxon>Bacillati</taxon>
        <taxon>Actinomycetota</taxon>
        <taxon>Actinomycetes</taxon>
        <taxon>Mycobacteriales</taxon>
        <taxon>Mycobacteriaceae</taxon>
        <taxon>Mycobacterium</taxon>
        <taxon>Mycobacterium avium complex (MAC)</taxon>
    </lineage>
</organism>
<protein>
    <submittedName>
        <fullName evidence="2">Uncharacterized protein</fullName>
    </submittedName>
</protein>
<dbReference type="AlphaFoldDB" id="A0A7U5MHN5"/>
<reference evidence="2 3" key="1">
    <citation type="journal article" date="2017" name="Lancet Infect. Dis.">
        <title>Global outbreak of severe Mycobacterium chimaera disease after cardiac surgery: a molecular epidemiological study.</title>
        <authorList>
            <person name="van Ingen J."/>
            <person name="Kohl T."/>
            <person name="Kranzer K."/>
            <person name="Hasse B."/>
            <person name="Keller P."/>
            <person name="Szafranska A."/>
            <person name="Hillemann D."/>
            <person name="Chand M."/>
            <person name="Schreiber P."/>
            <person name="Sommerstein R."/>
            <person name="Berger C."/>
            <person name="Genoni M."/>
            <person name="Ruegg C."/>
            <person name="Troillet N."/>
            <person name="Widmer A.F."/>
            <person name="Becker S.L."/>
            <person name="Herrmann M."/>
            <person name="Eckmanns T."/>
            <person name="Haller S."/>
            <person name="Hoeller C."/>
            <person name="Debast S.B."/>
            <person name="Wolfhagen M.J."/>
            <person name="Hopman J."/>
            <person name="Kluytmans J."/>
            <person name="Langelaar M."/>
            <person name="Notermans D.W."/>
            <person name="ten Oever J."/>
            <person name="van den Barselaar P."/>
            <person name="Vonk A.B.A."/>
            <person name="Vos M.C."/>
            <person name="Ahmed N."/>
            <person name="Brown T."/>
            <person name="Crook D."/>
            <person name="Lamagni T."/>
            <person name="Phin N."/>
            <person name="Smith E.G."/>
            <person name="Zambon M."/>
            <person name="Serr A."/>
            <person name="Goetting T."/>
            <person name="Ebner W."/>
            <person name="Thuermer A."/>
            <person name="Utpatel C."/>
            <person name="Sproer C."/>
            <person name="Bunk B."/>
            <person name="Nubel U."/>
            <person name="Bloemberg G."/>
            <person name="Bottger E."/>
            <person name="Niemann S."/>
            <person name="Wagner D."/>
            <person name="Sax H."/>
        </authorList>
    </citation>
    <scope>NUCLEOTIDE SEQUENCE [LARGE SCALE GENOMIC DNA]</scope>
    <source>
        <strain evidence="2 3">ZUERICH-2</strain>
    </source>
</reference>